<organism evidence="4 5">
    <name type="scientific">Lacticaseibacillus baoqingensis</name>
    <dbReference type="NCBI Taxonomy" id="2486013"/>
    <lineage>
        <taxon>Bacteria</taxon>
        <taxon>Bacillati</taxon>
        <taxon>Bacillota</taxon>
        <taxon>Bacilli</taxon>
        <taxon>Lactobacillales</taxon>
        <taxon>Lactobacillaceae</taxon>
        <taxon>Lacticaseibacillus</taxon>
    </lineage>
</organism>
<evidence type="ECO:0000313" key="4">
    <source>
        <dbReference type="EMBL" id="MFD1485513.1"/>
    </source>
</evidence>
<proteinExistence type="predicted"/>
<dbReference type="InterPro" id="IPR023772">
    <property type="entry name" value="DNA-bd_HTH_TetR-type_CS"/>
</dbReference>
<accession>A0ABW4E951</accession>
<dbReference type="PROSITE" id="PS01081">
    <property type="entry name" value="HTH_TETR_1"/>
    <property type="match status" value="1"/>
</dbReference>
<dbReference type="Proteomes" id="UP001597252">
    <property type="component" value="Unassembled WGS sequence"/>
</dbReference>
<protein>
    <submittedName>
        <fullName evidence="4">TetR/AcrR family transcriptional regulator</fullName>
    </submittedName>
</protein>
<dbReference type="Gene3D" id="1.10.357.10">
    <property type="entry name" value="Tetracycline Repressor, domain 2"/>
    <property type="match status" value="1"/>
</dbReference>
<evidence type="ECO:0000259" key="3">
    <source>
        <dbReference type="PROSITE" id="PS50977"/>
    </source>
</evidence>
<dbReference type="SUPFAM" id="SSF48498">
    <property type="entry name" value="Tetracyclin repressor-like, C-terminal domain"/>
    <property type="match status" value="1"/>
</dbReference>
<dbReference type="InterPro" id="IPR001647">
    <property type="entry name" value="HTH_TetR"/>
</dbReference>
<dbReference type="PRINTS" id="PR00455">
    <property type="entry name" value="HTHTETR"/>
</dbReference>
<name>A0ABW4E951_9LACO</name>
<dbReference type="PANTHER" id="PTHR30055">
    <property type="entry name" value="HTH-TYPE TRANSCRIPTIONAL REGULATOR RUTR"/>
    <property type="match status" value="1"/>
</dbReference>
<dbReference type="InterPro" id="IPR009057">
    <property type="entry name" value="Homeodomain-like_sf"/>
</dbReference>
<comment type="caution">
    <text evidence="4">The sequence shown here is derived from an EMBL/GenBank/DDBJ whole genome shotgun (WGS) entry which is preliminary data.</text>
</comment>
<gene>
    <name evidence="4" type="ORF">ACFQ5J_09765</name>
</gene>
<evidence type="ECO:0000256" key="1">
    <source>
        <dbReference type="ARBA" id="ARBA00023125"/>
    </source>
</evidence>
<dbReference type="EMBL" id="JBHTON010000031">
    <property type="protein sequence ID" value="MFD1485513.1"/>
    <property type="molecule type" value="Genomic_DNA"/>
</dbReference>
<evidence type="ECO:0000313" key="5">
    <source>
        <dbReference type="Proteomes" id="UP001597252"/>
    </source>
</evidence>
<evidence type="ECO:0000256" key="2">
    <source>
        <dbReference type="PROSITE-ProRule" id="PRU00335"/>
    </source>
</evidence>
<dbReference type="SUPFAM" id="SSF46689">
    <property type="entry name" value="Homeodomain-like"/>
    <property type="match status" value="1"/>
</dbReference>
<dbReference type="RefSeq" id="WP_125754432.1">
    <property type="nucleotide sequence ID" value="NZ_JBHTON010000031.1"/>
</dbReference>
<reference evidence="5" key="1">
    <citation type="journal article" date="2019" name="Int. J. Syst. Evol. Microbiol.">
        <title>The Global Catalogue of Microorganisms (GCM) 10K type strain sequencing project: providing services to taxonomists for standard genome sequencing and annotation.</title>
        <authorList>
            <consortium name="The Broad Institute Genomics Platform"/>
            <consortium name="The Broad Institute Genome Sequencing Center for Infectious Disease"/>
            <person name="Wu L."/>
            <person name="Ma J."/>
        </authorList>
    </citation>
    <scope>NUCLEOTIDE SEQUENCE [LARGE SCALE GENOMIC DNA]</scope>
    <source>
        <strain evidence="5">CCM 8903</strain>
    </source>
</reference>
<keyword evidence="1 2" id="KW-0238">DNA-binding</keyword>
<sequence>MGVHKVETLFANSLEDSALSDKQKAVLRASLTLFSEQGFDRTSTADIAKRAQVSEGTVYKHFKTKAEIRSAILSSMGNLVVPAAASEFVAEIDPQALTSLEALLQFVVADRLQFASDNRAVIRVFVQEALMQPALVQNTAQQLTKQFEQGFAPRLHQLIQAKQLVDWPMLRLFRTVAGTVLSYALPVVMLPPANTAFDVEQATAEIVETLLKVLRP</sequence>
<feature type="domain" description="HTH tetR-type" evidence="3">
    <location>
        <begin position="20"/>
        <end position="80"/>
    </location>
</feature>
<dbReference type="Pfam" id="PF00440">
    <property type="entry name" value="TetR_N"/>
    <property type="match status" value="1"/>
</dbReference>
<dbReference type="PROSITE" id="PS50977">
    <property type="entry name" value="HTH_TETR_2"/>
    <property type="match status" value="1"/>
</dbReference>
<dbReference type="PANTHER" id="PTHR30055:SF222">
    <property type="entry name" value="REGULATORY PROTEIN"/>
    <property type="match status" value="1"/>
</dbReference>
<keyword evidence="5" id="KW-1185">Reference proteome</keyword>
<dbReference type="InterPro" id="IPR036271">
    <property type="entry name" value="Tet_transcr_reg_TetR-rel_C_sf"/>
</dbReference>
<feature type="DNA-binding region" description="H-T-H motif" evidence="2">
    <location>
        <begin position="43"/>
        <end position="62"/>
    </location>
</feature>
<dbReference type="InterPro" id="IPR050109">
    <property type="entry name" value="HTH-type_TetR-like_transc_reg"/>
</dbReference>